<evidence type="ECO:0000313" key="7">
    <source>
        <dbReference type="Proteomes" id="UP000178870"/>
    </source>
</evidence>
<dbReference type="HAMAP" id="MF_00270">
    <property type="entry name" value="Ribosomal_bS18"/>
    <property type="match status" value="1"/>
</dbReference>
<proteinExistence type="inferred from homology"/>
<dbReference type="NCBIfam" id="TIGR00165">
    <property type="entry name" value="S18"/>
    <property type="match status" value="1"/>
</dbReference>
<dbReference type="AlphaFoldDB" id="A0A1F7YXM6"/>
<dbReference type="InterPro" id="IPR036870">
    <property type="entry name" value="Ribosomal_bS18_sf"/>
</dbReference>
<dbReference type="EMBL" id="MGGP01000029">
    <property type="protein sequence ID" value="OGM31215.1"/>
    <property type="molecule type" value="Genomic_DNA"/>
</dbReference>
<dbReference type="Proteomes" id="UP000178870">
    <property type="component" value="Unassembled WGS sequence"/>
</dbReference>
<evidence type="ECO:0000256" key="1">
    <source>
        <dbReference type="ARBA" id="ARBA00005589"/>
    </source>
</evidence>
<comment type="subunit">
    <text evidence="4">Part of the 30S ribosomal subunit. Forms a tight heterodimer with protein bS6.</text>
</comment>
<accession>A0A1F7YXM6</accession>
<dbReference type="GO" id="GO:1990904">
    <property type="term" value="C:ribonucleoprotein complex"/>
    <property type="evidence" value="ECO:0007669"/>
    <property type="project" value="UniProtKB-KW"/>
</dbReference>
<keyword evidence="3 4" id="KW-0687">Ribonucleoprotein</keyword>
<evidence type="ECO:0000313" key="6">
    <source>
        <dbReference type="EMBL" id="OGM31215.1"/>
    </source>
</evidence>
<dbReference type="PANTHER" id="PTHR13479:SF40">
    <property type="entry name" value="SMALL RIBOSOMAL SUBUNIT PROTEIN BS18M"/>
    <property type="match status" value="1"/>
</dbReference>
<comment type="caution">
    <text evidence="6">The sequence shown here is derived from an EMBL/GenBank/DDBJ whole genome shotgun (WGS) entry which is preliminary data.</text>
</comment>
<organism evidence="6 7">
    <name type="scientific">Candidatus Woesebacteria bacterium RIFCSPHIGHO2_01_FULL_44_21</name>
    <dbReference type="NCBI Taxonomy" id="1802503"/>
    <lineage>
        <taxon>Bacteria</taxon>
        <taxon>Candidatus Woeseibacteriota</taxon>
    </lineage>
</organism>
<sequence>MTPEKINFVISYKNYEKLARLMNDRAKILGRKRTGIPAKAQRKISREIKRARHLGLLPFSSRV</sequence>
<gene>
    <name evidence="4" type="primary">rpsR</name>
    <name evidence="6" type="ORF">A2803_01755</name>
</gene>
<keyword evidence="4" id="KW-0694">RNA-binding</keyword>
<keyword evidence="4" id="KW-0699">rRNA-binding</keyword>
<evidence type="ECO:0000256" key="3">
    <source>
        <dbReference type="ARBA" id="ARBA00023274"/>
    </source>
</evidence>
<dbReference type="GO" id="GO:0006412">
    <property type="term" value="P:translation"/>
    <property type="evidence" value="ECO:0007669"/>
    <property type="project" value="UniProtKB-UniRule"/>
</dbReference>
<protein>
    <recommendedName>
        <fullName evidence="4">Small ribosomal subunit protein bS18</fullName>
    </recommendedName>
</protein>
<dbReference type="Pfam" id="PF01084">
    <property type="entry name" value="Ribosomal_S18"/>
    <property type="match status" value="1"/>
</dbReference>
<comment type="similarity">
    <text evidence="1 4 5">Belongs to the bacterial ribosomal protein bS18 family.</text>
</comment>
<keyword evidence="2 4" id="KW-0689">Ribosomal protein</keyword>
<dbReference type="GO" id="GO:0005840">
    <property type="term" value="C:ribosome"/>
    <property type="evidence" value="ECO:0007669"/>
    <property type="project" value="UniProtKB-KW"/>
</dbReference>
<evidence type="ECO:0000256" key="5">
    <source>
        <dbReference type="RuleBase" id="RU003910"/>
    </source>
</evidence>
<dbReference type="Gene3D" id="4.10.640.10">
    <property type="entry name" value="Ribosomal protein S18"/>
    <property type="match status" value="1"/>
</dbReference>
<dbReference type="GO" id="GO:0070181">
    <property type="term" value="F:small ribosomal subunit rRNA binding"/>
    <property type="evidence" value="ECO:0007669"/>
    <property type="project" value="TreeGrafter"/>
</dbReference>
<reference evidence="6 7" key="1">
    <citation type="journal article" date="2016" name="Nat. Commun.">
        <title>Thousands of microbial genomes shed light on interconnected biogeochemical processes in an aquifer system.</title>
        <authorList>
            <person name="Anantharaman K."/>
            <person name="Brown C.T."/>
            <person name="Hug L.A."/>
            <person name="Sharon I."/>
            <person name="Castelle C.J."/>
            <person name="Probst A.J."/>
            <person name="Thomas B.C."/>
            <person name="Singh A."/>
            <person name="Wilkins M.J."/>
            <person name="Karaoz U."/>
            <person name="Brodie E.L."/>
            <person name="Williams K.H."/>
            <person name="Hubbard S.S."/>
            <person name="Banfield J.F."/>
        </authorList>
    </citation>
    <scope>NUCLEOTIDE SEQUENCE [LARGE SCALE GENOMIC DNA]</scope>
</reference>
<comment type="function">
    <text evidence="4">Binds as a heterodimer with protein bS6 to the central domain of the 16S rRNA, where it helps stabilize the platform of the 30S subunit.</text>
</comment>
<name>A0A1F7YXM6_9BACT</name>
<dbReference type="PANTHER" id="PTHR13479">
    <property type="entry name" value="30S RIBOSOMAL PROTEIN S18"/>
    <property type="match status" value="1"/>
</dbReference>
<dbReference type="GO" id="GO:0003735">
    <property type="term" value="F:structural constituent of ribosome"/>
    <property type="evidence" value="ECO:0007669"/>
    <property type="project" value="InterPro"/>
</dbReference>
<dbReference type="SUPFAM" id="SSF46911">
    <property type="entry name" value="Ribosomal protein S18"/>
    <property type="match status" value="1"/>
</dbReference>
<evidence type="ECO:0000256" key="2">
    <source>
        <dbReference type="ARBA" id="ARBA00022980"/>
    </source>
</evidence>
<dbReference type="InterPro" id="IPR001648">
    <property type="entry name" value="Ribosomal_bS18"/>
</dbReference>
<evidence type="ECO:0000256" key="4">
    <source>
        <dbReference type="HAMAP-Rule" id="MF_00270"/>
    </source>
</evidence>
<dbReference type="PRINTS" id="PR00974">
    <property type="entry name" value="RIBOSOMALS18"/>
</dbReference>